<dbReference type="SUPFAM" id="SSF52777">
    <property type="entry name" value="CoA-dependent acyltransferases"/>
    <property type="match status" value="1"/>
</dbReference>
<evidence type="ECO:0000313" key="1">
    <source>
        <dbReference type="EMBL" id="RSL53007.1"/>
    </source>
</evidence>
<protein>
    <submittedName>
        <fullName evidence="1">Uncharacterized protein</fullName>
    </submittedName>
</protein>
<dbReference type="PANTHER" id="PTHR42034:SF1">
    <property type="entry name" value="CONDENSATION DOMAIN-CONTAINING PROTEIN"/>
    <property type="match status" value="1"/>
</dbReference>
<dbReference type="Proteomes" id="UP000288168">
    <property type="component" value="Unassembled WGS sequence"/>
</dbReference>
<dbReference type="Gene3D" id="3.30.559.30">
    <property type="entry name" value="Nonribosomal peptide synthetase, condensation domain"/>
    <property type="match status" value="1"/>
</dbReference>
<gene>
    <name evidence="1" type="ORF">CEP54_010626</name>
</gene>
<dbReference type="PANTHER" id="PTHR42034">
    <property type="entry name" value="CHROMOSOME 7, WHOLE GENOME SHOTGUN SEQUENCE-RELATED"/>
    <property type="match status" value="1"/>
</dbReference>
<keyword evidence="2" id="KW-1185">Reference proteome</keyword>
<accession>A0A428PJ11</accession>
<dbReference type="Gene3D" id="3.30.559.10">
    <property type="entry name" value="Chloramphenicol acetyltransferase-like domain"/>
    <property type="match status" value="1"/>
</dbReference>
<sequence length="479" mass="53430">MSTALPFQTWLLEDDGTSVRPLDTIETFFKLLADSGAPINREHWAITVALRLKIPESVKEVTSVLGRTWLTLVRLHPNLAGRAHMSDEENLPSQILSVSPLNEDTWLAQTFVPHENIPDSTTLFTSLRPSPTATCHWIPASQELCISSSHWRIDGIGMLMLANSFMNNLVEILRHDRNNPTIHGPLTPSLDSIVGSFLDEETTPMYLRSTADALVVDFIKGVPSIGLPNITRSLTATPGPTERQACKFDINTTKSVVSACKKRGLSVPSVVHAALIRVTATYPQHPLAKSYAAFFPTDLRPYLSSPYNEEAFAVGMFCSGLPVTVPNVLGLPFDNIAEILNTVYRRDLTRMCTDDEGKPQGMLDLMAPYVRRTTKLFNTPPPPELPPVENPDLSNFGKVEKYVQHEYVFGQDSEDKVDVDGFWIGTETLARSLQCHVWTFREELIIQGCFNTSFYDREFVCEILQKVQAELLEGLGVQQ</sequence>
<dbReference type="EMBL" id="NKCI01000128">
    <property type="protein sequence ID" value="RSL53007.1"/>
    <property type="molecule type" value="Genomic_DNA"/>
</dbReference>
<comment type="caution">
    <text evidence="1">The sequence shown here is derived from an EMBL/GenBank/DDBJ whole genome shotgun (WGS) entry which is preliminary data.</text>
</comment>
<name>A0A428PJ11_9HYPO</name>
<dbReference type="InterPro" id="IPR023213">
    <property type="entry name" value="CAT-like_dom_sf"/>
</dbReference>
<dbReference type="AlphaFoldDB" id="A0A428PJ11"/>
<dbReference type="OrthoDB" id="10000533at2759"/>
<organism evidence="1 2">
    <name type="scientific">Fusarium duplospermum</name>
    <dbReference type="NCBI Taxonomy" id="1325734"/>
    <lineage>
        <taxon>Eukaryota</taxon>
        <taxon>Fungi</taxon>
        <taxon>Dikarya</taxon>
        <taxon>Ascomycota</taxon>
        <taxon>Pezizomycotina</taxon>
        <taxon>Sordariomycetes</taxon>
        <taxon>Hypocreomycetidae</taxon>
        <taxon>Hypocreales</taxon>
        <taxon>Nectriaceae</taxon>
        <taxon>Fusarium</taxon>
        <taxon>Fusarium solani species complex</taxon>
    </lineage>
</organism>
<evidence type="ECO:0000313" key="2">
    <source>
        <dbReference type="Proteomes" id="UP000288168"/>
    </source>
</evidence>
<proteinExistence type="predicted"/>
<reference evidence="1 2" key="1">
    <citation type="submission" date="2017-06" db="EMBL/GenBank/DDBJ databases">
        <title>Comparative genomic analysis of Ambrosia Fusariam Clade fungi.</title>
        <authorList>
            <person name="Stajich J.E."/>
            <person name="Carrillo J."/>
            <person name="Kijimoto T."/>
            <person name="Eskalen A."/>
            <person name="O'Donnell K."/>
            <person name="Kasson M."/>
        </authorList>
    </citation>
    <scope>NUCLEOTIDE SEQUENCE [LARGE SCALE GENOMIC DNA]</scope>
    <source>
        <strain evidence="1 2">NRRL62584</strain>
    </source>
</reference>